<keyword evidence="3" id="KW-1185">Reference proteome</keyword>
<proteinExistence type="predicted"/>
<evidence type="ECO:0000256" key="1">
    <source>
        <dbReference type="SAM" id="Phobius"/>
    </source>
</evidence>
<evidence type="ECO:0000313" key="3">
    <source>
        <dbReference type="Proteomes" id="UP000198625"/>
    </source>
</evidence>
<keyword evidence="1" id="KW-0812">Transmembrane</keyword>
<dbReference type="EMBL" id="FNQE01000017">
    <property type="protein sequence ID" value="SDZ06248.1"/>
    <property type="molecule type" value="Genomic_DNA"/>
</dbReference>
<keyword evidence="1" id="KW-1133">Transmembrane helix</keyword>
<name>A0A1H3PZ86_9FIRM</name>
<gene>
    <name evidence="2" type="ORF">SAMN05660462_01706</name>
</gene>
<dbReference type="AlphaFoldDB" id="A0A1H3PZ86"/>
<dbReference type="RefSeq" id="WP_091729878.1">
    <property type="nucleotide sequence ID" value="NZ_FNQE01000017.1"/>
</dbReference>
<feature type="transmembrane region" description="Helical" evidence="1">
    <location>
        <begin position="12"/>
        <end position="32"/>
    </location>
</feature>
<sequence>MKKVNSINKKAIIIFPIILALVLTSLGPLALLDRSNKNEAPESQPENVNIEDLVYDETALKIIDIHKNPENYNEKLETLEVQFFEFEDGYSVGIEYFFEGGDSLLFDLPADFNNANLPDDIQNFDWIEVTGKIKLIKEAHDDHFHPIPIIYISEVKALK</sequence>
<keyword evidence="1" id="KW-0472">Membrane</keyword>
<reference evidence="2 3" key="1">
    <citation type="submission" date="2016-10" db="EMBL/GenBank/DDBJ databases">
        <authorList>
            <person name="de Groot N.N."/>
        </authorList>
    </citation>
    <scope>NUCLEOTIDE SEQUENCE [LARGE SCALE GENOMIC DNA]</scope>
    <source>
        <strain evidence="2 3">DSM 21650</strain>
    </source>
</reference>
<organism evidence="2 3">
    <name type="scientific">Proteiniborus ethanoligenes</name>
    <dbReference type="NCBI Taxonomy" id="415015"/>
    <lineage>
        <taxon>Bacteria</taxon>
        <taxon>Bacillati</taxon>
        <taxon>Bacillota</taxon>
        <taxon>Clostridia</taxon>
        <taxon>Eubacteriales</taxon>
        <taxon>Proteiniborus</taxon>
    </lineage>
</organism>
<accession>A0A1H3PZ86</accession>
<protein>
    <submittedName>
        <fullName evidence="2">Uncharacterized protein</fullName>
    </submittedName>
</protein>
<dbReference type="Proteomes" id="UP000198625">
    <property type="component" value="Unassembled WGS sequence"/>
</dbReference>
<evidence type="ECO:0000313" key="2">
    <source>
        <dbReference type="EMBL" id="SDZ06248.1"/>
    </source>
</evidence>
<dbReference type="OrthoDB" id="3035536at2"/>
<dbReference type="STRING" id="415015.SAMN05660462_01706"/>